<evidence type="ECO:0000313" key="1">
    <source>
        <dbReference type="EMBL" id="OGF21420.1"/>
    </source>
</evidence>
<reference evidence="1 2" key="1">
    <citation type="journal article" date="2016" name="Nat. Commun.">
        <title>Thousands of microbial genomes shed light on interconnected biogeochemical processes in an aquifer system.</title>
        <authorList>
            <person name="Anantharaman K."/>
            <person name="Brown C.T."/>
            <person name="Hug L.A."/>
            <person name="Sharon I."/>
            <person name="Castelle C.J."/>
            <person name="Probst A.J."/>
            <person name="Thomas B.C."/>
            <person name="Singh A."/>
            <person name="Wilkins M.J."/>
            <person name="Karaoz U."/>
            <person name="Brodie E.L."/>
            <person name="Williams K.H."/>
            <person name="Hubbard S.S."/>
            <person name="Banfield J.F."/>
        </authorList>
    </citation>
    <scope>NUCLEOTIDE SEQUENCE [LARGE SCALE GENOMIC DNA]</scope>
</reference>
<dbReference type="Proteomes" id="UP000177407">
    <property type="component" value="Unassembled WGS sequence"/>
</dbReference>
<organism evidence="1 2">
    <name type="scientific">Candidatus Falkowbacteria bacterium RIFOXYA2_FULL_38_12</name>
    <dbReference type="NCBI Taxonomy" id="1797993"/>
    <lineage>
        <taxon>Bacteria</taxon>
        <taxon>Candidatus Falkowiibacteriota</taxon>
    </lineage>
</organism>
<dbReference type="EMBL" id="MFGA01000006">
    <property type="protein sequence ID" value="OGF21420.1"/>
    <property type="molecule type" value="Genomic_DNA"/>
</dbReference>
<gene>
    <name evidence="1" type="ORF">A2257_00490</name>
</gene>
<sequence>MGTNALLFLNHHVTFFLPAGVSTAVGLVESTISGYIYILKSCQEFVFVEKVGISSIFEFLNLNYPE</sequence>
<proteinExistence type="predicted"/>
<comment type="caution">
    <text evidence="1">The sequence shown here is derived from an EMBL/GenBank/DDBJ whole genome shotgun (WGS) entry which is preliminary data.</text>
</comment>
<name>A0A1F5S3Z1_9BACT</name>
<dbReference type="AlphaFoldDB" id="A0A1F5S3Z1"/>
<protein>
    <submittedName>
        <fullName evidence="1">Uncharacterized protein</fullName>
    </submittedName>
</protein>
<accession>A0A1F5S3Z1</accession>
<evidence type="ECO:0000313" key="2">
    <source>
        <dbReference type="Proteomes" id="UP000177407"/>
    </source>
</evidence>